<protein>
    <submittedName>
        <fullName evidence="2">Uncharacterized protein</fullName>
    </submittedName>
</protein>
<sequence>MAANTKPDKPEGKTAENSSSQSWAKADQNTGKPTGDTTEQHKNVASTDLRYQGTREDDSDEQSFEPRRLVRRTSTNTWSVSDSIVDFRESGGSFTSERNHGDWEHAHSGRRKKKTSA</sequence>
<feature type="compositionally biased region" description="Polar residues" evidence="1">
    <location>
        <begin position="15"/>
        <end position="37"/>
    </location>
</feature>
<gene>
    <name evidence="2" type="ORF">LTR24_008697</name>
</gene>
<dbReference type="Proteomes" id="UP001345013">
    <property type="component" value="Unassembled WGS sequence"/>
</dbReference>
<proteinExistence type="predicted"/>
<reference evidence="2 3" key="1">
    <citation type="submission" date="2023-08" db="EMBL/GenBank/DDBJ databases">
        <title>Black Yeasts Isolated from many extreme environments.</title>
        <authorList>
            <person name="Coleine C."/>
            <person name="Stajich J.E."/>
            <person name="Selbmann L."/>
        </authorList>
    </citation>
    <scope>NUCLEOTIDE SEQUENCE [LARGE SCALE GENOMIC DNA]</scope>
    <source>
        <strain evidence="2 3">CCFEE 5885</strain>
    </source>
</reference>
<feature type="region of interest" description="Disordered" evidence="1">
    <location>
        <begin position="1"/>
        <end position="117"/>
    </location>
</feature>
<evidence type="ECO:0000313" key="2">
    <source>
        <dbReference type="EMBL" id="KAK5080083.1"/>
    </source>
</evidence>
<feature type="compositionally biased region" description="Basic residues" evidence="1">
    <location>
        <begin position="108"/>
        <end position="117"/>
    </location>
</feature>
<accession>A0ABR0K0R7</accession>
<name>A0ABR0K0R7_9EURO</name>
<evidence type="ECO:0000256" key="1">
    <source>
        <dbReference type="SAM" id="MobiDB-lite"/>
    </source>
</evidence>
<dbReference type="EMBL" id="JAVRRG010000158">
    <property type="protein sequence ID" value="KAK5080083.1"/>
    <property type="molecule type" value="Genomic_DNA"/>
</dbReference>
<feature type="compositionally biased region" description="Polar residues" evidence="1">
    <location>
        <begin position="72"/>
        <end position="82"/>
    </location>
</feature>
<feature type="compositionally biased region" description="Basic and acidic residues" evidence="1">
    <location>
        <begin position="1"/>
        <end position="14"/>
    </location>
</feature>
<organism evidence="2 3">
    <name type="scientific">Lithohypha guttulata</name>
    <dbReference type="NCBI Taxonomy" id="1690604"/>
    <lineage>
        <taxon>Eukaryota</taxon>
        <taxon>Fungi</taxon>
        <taxon>Dikarya</taxon>
        <taxon>Ascomycota</taxon>
        <taxon>Pezizomycotina</taxon>
        <taxon>Eurotiomycetes</taxon>
        <taxon>Chaetothyriomycetidae</taxon>
        <taxon>Chaetothyriales</taxon>
        <taxon>Trichomeriaceae</taxon>
        <taxon>Lithohypha</taxon>
    </lineage>
</organism>
<feature type="compositionally biased region" description="Basic and acidic residues" evidence="1">
    <location>
        <begin position="97"/>
        <end position="107"/>
    </location>
</feature>
<comment type="caution">
    <text evidence="2">The sequence shown here is derived from an EMBL/GenBank/DDBJ whole genome shotgun (WGS) entry which is preliminary data.</text>
</comment>
<keyword evidence="3" id="KW-1185">Reference proteome</keyword>
<evidence type="ECO:0000313" key="3">
    <source>
        <dbReference type="Proteomes" id="UP001345013"/>
    </source>
</evidence>